<comment type="caution">
    <text evidence="3">The sequence shown here is derived from an EMBL/GenBank/DDBJ whole genome shotgun (WGS) entry which is preliminary data.</text>
</comment>
<evidence type="ECO:0000313" key="3">
    <source>
        <dbReference type="EMBL" id="TWB28946.1"/>
    </source>
</evidence>
<dbReference type="HAMAP" id="MF_01841">
    <property type="entry name" value="Agmatine_deimin"/>
    <property type="match status" value="1"/>
</dbReference>
<dbReference type="EMBL" id="VITO01000004">
    <property type="protein sequence ID" value="TWB28946.1"/>
    <property type="molecule type" value="Genomic_DNA"/>
</dbReference>
<evidence type="ECO:0000256" key="2">
    <source>
        <dbReference type="HAMAP-Rule" id="MF_01841"/>
    </source>
</evidence>
<protein>
    <recommendedName>
        <fullName evidence="2">Putative agmatine deiminase</fullName>
        <ecNumber evidence="2">3.5.3.12</ecNumber>
    </recommendedName>
    <alternativeName>
        <fullName evidence="2">Agmatine iminohydrolase</fullName>
    </alternativeName>
</protein>
<gene>
    <name evidence="2" type="primary">aguA</name>
    <name evidence="3" type="ORF">FBZ88_104111</name>
</gene>
<accession>A0A560G4Y0</accession>
<keyword evidence="4" id="KW-1185">Reference proteome</keyword>
<dbReference type="GO" id="GO:0047632">
    <property type="term" value="F:agmatine deiminase activity"/>
    <property type="evidence" value="ECO:0007669"/>
    <property type="project" value="UniProtKB-UniRule"/>
</dbReference>
<dbReference type="EC" id="3.5.3.12" evidence="2"/>
<dbReference type="RefSeq" id="WP_186464259.1">
    <property type="nucleotide sequence ID" value="NZ_JAYNFR010000013.1"/>
</dbReference>
<dbReference type="SUPFAM" id="SSF55909">
    <property type="entry name" value="Pentein"/>
    <property type="match status" value="1"/>
</dbReference>
<dbReference type="PANTHER" id="PTHR31377">
    <property type="entry name" value="AGMATINE DEIMINASE-RELATED"/>
    <property type="match status" value="1"/>
</dbReference>
<proteinExistence type="inferred from homology"/>
<dbReference type="Proteomes" id="UP000316545">
    <property type="component" value="Unassembled WGS sequence"/>
</dbReference>
<reference evidence="3 4" key="1">
    <citation type="submission" date="2019-06" db="EMBL/GenBank/DDBJ databases">
        <title>Genomic Encyclopedia of Type Strains, Phase IV (KMG-V): Genome sequencing to study the core and pangenomes of soil and plant-associated prokaryotes.</title>
        <authorList>
            <person name="Whitman W."/>
        </authorList>
    </citation>
    <scope>NUCLEOTIDE SEQUENCE [LARGE SCALE GENOMIC DNA]</scope>
    <source>
        <strain evidence="3 4">BR 11865</strain>
    </source>
</reference>
<dbReference type="GO" id="GO:0004668">
    <property type="term" value="F:protein-arginine deiminase activity"/>
    <property type="evidence" value="ECO:0007669"/>
    <property type="project" value="InterPro"/>
</dbReference>
<dbReference type="PANTHER" id="PTHR31377:SF0">
    <property type="entry name" value="AGMATINE DEIMINASE-RELATED"/>
    <property type="match status" value="1"/>
</dbReference>
<dbReference type="Gene3D" id="3.75.10.10">
    <property type="entry name" value="L-arginine/glycine Amidinotransferase, Chain A"/>
    <property type="match status" value="1"/>
</dbReference>
<name>A0A560G4Y0_9PROT</name>
<sequence>MTYTPGSPAAAGFVMPGEWHPHDRCWMAWPNRAETFPNGLDAARRAYAAVAKAIAQFEPVTIVAPPGEVADASILCSGAPVSVIPVPLSDSWIRDNGPSFVIDGKGGIGGVDWDFNAWGRNYDDFAADTQVAAEILKGLGLPRFKAPLIMEGGSFHVDGEGTLITTEECLLNPNRNPGLTRGEIEGHLRDFLGIRQIIWLGRGYEQDETDGHIDEIACFIRPGLVLAMTTDDPDDPNFDTFQDNIERLSMATDAQGRELDIVTLRTPARQEQAGVRLTLSYTNFYLANGGVVLPAFEDPMDAEAAKLFSRLYPDRQIVQVPALDIVRGGGGIHCITQQQPKP</sequence>
<comment type="catalytic activity">
    <reaction evidence="2">
        <text>agmatine + H2O = N-carbamoylputrescine + NH4(+)</text>
        <dbReference type="Rhea" id="RHEA:18037"/>
        <dbReference type="ChEBI" id="CHEBI:15377"/>
        <dbReference type="ChEBI" id="CHEBI:28938"/>
        <dbReference type="ChEBI" id="CHEBI:58145"/>
        <dbReference type="ChEBI" id="CHEBI:58318"/>
        <dbReference type="EC" id="3.5.3.12"/>
    </reaction>
</comment>
<evidence type="ECO:0000256" key="1">
    <source>
        <dbReference type="ARBA" id="ARBA00022801"/>
    </source>
</evidence>
<dbReference type="InterPro" id="IPR007466">
    <property type="entry name" value="Peptidyl-Arg-deiminase_porph"/>
</dbReference>
<dbReference type="Pfam" id="PF04371">
    <property type="entry name" value="PAD_porph"/>
    <property type="match status" value="1"/>
</dbReference>
<dbReference type="InterPro" id="IPR017754">
    <property type="entry name" value="Agmatine_deiminase"/>
</dbReference>
<keyword evidence="1 2" id="KW-0378">Hydrolase</keyword>
<feature type="active site" description="Amidino-cysteine intermediate" evidence="2">
    <location>
        <position position="334"/>
    </location>
</feature>
<organism evidence="3 4">
    <name type="scientific">Nitrospirillum amazonense</name>
    <dbReference type="NCBI Taxonomy" id="28077"/>
    <lineage>
        <taxon>Bacteria</taxon>
        <taxon>Pseudomonadati</taxon>
        <taxon>Pseudomonadota</taxon>
        <taxon>Alphaproteobacteria</taxon>
        <taxon>Rhodospirillales</taxon>
        <taxon>Azospirillaceae</taxon>
        <taxon>Nitrospirillum</taxon>
    </lineage>
</organism>
<dbReference type="AlphaFoldDB" id="A0A560G4Y0"/>
<dbReference type="GO" id="GO:0009446">
    <property type="term" value="P:putrescine biosynthetic process"/>
    <property type="evidence" value="ECO:0007669"/>
    <property type="project" value="InterPro"/>
</dbReference>
<evidence type="ECO:0000313" key="4">
    <source>
        <dbReference type="Proteomes" id="UP000316545"/>
    </source>
</evidence>
<comment type="similarity">
    <text evidence="2">Belongs to the agmatine deiminase family.</text>
</comment>